<reference evidence="1 2" key="1">
    <citation type="submission" date="2022-06" db="EMBL/GenBank/DDBJ databases">
        <title>Rhizosaccharibacter gen. nov. sp. nov. KSS12, endophytic bacteria isolated from sugarcane.</title>
        <authorList>
            <person name="Pitiwittayakul N."/>
        </authorList>
    </citation>
    <scope>NUCLEOTIDE SEQUENCE [LARGE SCALE GENOMIC DNA]</scope>
    <source>
        <strain evidence="1 2">KSS12</strain>
    </source>
</reference>
<evidence type="ECO:0000313" key="2">
    <source>
        <dbReference type="Proteomes" id="UP001524547"/>
    </source>
</evidence>
<gene>
    <name evidence="1" type="ORF">NFI88_16755</name>
</gene>
<dbReference type="RefSeq" id="WP_422921243.1">
    <property type="nucleotide sequence ID" value="NZ_JAMZEJ010000012.1"/>
</dbReference>
<name>A0ABT1W1L0_9PROT</name>
<evidence type="ECO:0008006" key="3">
    <source>
        <dbReference type="Google" id="ProtNLM"/>
    </source>
</evidence>
<dbReference type="EMBL" id="JAMZEJ010000012">
    <property type="protein sequence ID" value="MCQ8242483.1"/>
    <property type="molecule type" value="Genomic_DNA"/>
</dbReference>
<accession>A0ABT1W1L0</accession>
<keyword evidence="2" id="KW-1185">Reference proteome</keyword>
<proteinExistence type="predicted"/>
<sequence>MPRALDWTDDQDERLVTLIQKKGATLRQAAFQMGVSRSFAQRRAKMLSRRFNRSTCSAAREEAGEAPLLAGHPITWNAINGVTHTMNMSLSC</sequence>
<evidence type="ECO:0000313" key="1">
    <source>
        <dbReference type="EMBL" id="MCQ8242483.1"/>
    </source>
</evidence>
<comment type="caution">
    <text evidence="1">The sequence shown here is derived from an EMBL/GenBank/DDBJ whole genome shotgun (WGS) entry which is preliminary data.</text>
</comment>
<protein>
    <recommendedName>
        <fullName evidence="3">AsnC family protein</fullName>
    </recommendedName>
</protein>
<organism evidence="1 2">
    <name type="scientific">Rhizosaccharibacter radicis</name>
    <dbReference type="NCBI Taxonomy" id="2782605"/>
    <lineage>
        <taxon>Bacteria</taxon>
        <taxon>Pseudomonadati</taxon>
        <taxon>Pseudomonadota</taxon>
        <taxon>Alphaproteobacteria</taxon>
        <taxon>Acetobacterales</taxon>
        <taxon>Acetobacteraceae</taxon>
        <taxon>Rhizosaccharibacter</taxon>
    </lineage>
</organism>
<dbReference type="Proteomes" id="UP001524547">
    <property type="component" value="Unassembled WGS sequence"/>
</dbReference>